<dbReference type="Pfam" id="PF02646">
    <property type="entry name" value="RmuC"/>
    <property type="match status" value="1"/>
</dbReference>
<evidence type="ECO:0000256" key="2">
    <source>
        <dbReference type="ARBA" id="ARBA00009840"/>
    </source>
</evidence>
<evidence type="ECO:0000256" key="1">
    <source>
        <dbReference type="ARBA" id="ARBA00003416"/>
    </source>
</evidence>
<keyword evidence="7" id="KW-1185">Reference proteome</keyword>
<dbReference type="PANTHER" id="PTHR30563:SF0">
    <property type="entry name" value="DNA RECOMBINATION PROTEIN RMUC"/>
    <property type="match status" value="1"/>
</dbReference>
<evidence type="ECO:0000256" key="5">
    <source>
        <dbReference type="SAM" id="Coils"/>
    </source>
</evidence>
<evidence type="ECO:0000313" key="6">
    <source>
        <dbReference type="EMBL" id="AGS06795.1"/>
    </source>
</evidence>
<dbReference type="GO" id="GO:0006310">
    <property type="term" value="P:DNA recombination"/>
    <property type="evidence" value="ECO:0007669"/>
    <property type="project" value="UniProtKB-KW"/>
</dbReference>
<evidence type="ECO:0000313" key="7">
    <source>
        <dbReference type="Proteomes" id="UP000015216"/>
    </source>
</evidence>
<dbReference type="Proteomes" id="UP000015216">
    <property type="component" value="Chromosome"/>
</dbReference>
<sequence>MILLIGLILIFQFIYFFLNKKNISKKINEILIQIIYLKNYSQFNQKSILERIKYELHNQIQGGFQNILKELYENSSQLQKKLIDHISNIATLQSNYINNFSNQLIKLNEINTKYIDKIHIKIKSKIKDFKKNNSYQIKEIYKIVNKKLHITLEKHLGESFSVVLDRLERVHKDLEKMQQLATGVSDLKRILTNIKSRGTWGEIQLEVLLEQVLTKKQYSKNVETIPGTGKRVEFAIKLPGLKDNKPVWIPIDSKFPKEQYERLIDSIERSDSNGIIIAEKELERSIRLSAKNISKKYLSPPLTTDFAILFLPTEGLYSEVTRRPGLMDDLQRIFRINIAGPSTLFALLNSLQIGFRTLTLEKHSSEIWKILELIKTEFNKFSEILSTTKITLEKATKNIEQVETRSRQMKRKLKLTENLPIKK</sequence>
<accession>S5R868</accession>
<keyword evidence="3 5" id="KW-0175">Coiled coil</keyword>
<name>S5R868_9PROT</name>
<evidence type="ECO:0000256" key="4">
    <source>
        <dbReference type="ARBA" id="ARBA00023172"/>
    </source>
</evidence>
<comment type="similarity">
    <text evidence="2">Belongs to the RmuC family.</text>
</comment>
<comment type="function">
    <text evidence="1">Involved in DNA recombination.</text>
</comment>
<protein>
    <recommendedName>
        <fullName evidence="8">DNA recombination protein RmuC</fullName>
    </recommendedName>
</protein>
<evidence type="ECO:0000256" key="3">
    <source>
        <dbReference type="ARBA" id="ARBA00023054"/>
    </source>
</evidence>
<dbReference type="PATRIC" id="fig|669502.6.peg.99"/>
<organism evidence="6 7">
    <name type="scientific">Candidatus Profftella armatura</name>
    <dbReference type="NCBI Taxonomy" id="669502"/>
    <lineage>
        <taxon>Bacteria</taxon>
        <taxon>Pseudomonadati</taxon>
        <taxon>Pseudomonadota</taxon>
        <taxon>Betaproteobacteria</taxon>
        <taxon>Candidatus Profftella</taxon>
    </lineage>
</organism>
<proteinExistence type="inferred from homology"/>
<dbReference type="RefSeq" id="WP_020915370.1">
    <property type="nucleotide sequence ID" value="NZ_CP146399.1"/>
</dbReference>
<gene>
    <name evidence="6" type="ORF">SSDC_00505</name>
</gene>
<dbReference type="eggNOG" id="COG1322">
    <property type="taxonomic scope" value="Bacteria"/>
</dbReference>
<dbReference type="KEGG" id="ssdc:SSDC_00505"/>
<reference evidence="6 7" key="1">
    <citation type="journal article" date="2013" name="Curr. Biol.">
        <title>Defensive bacteriome symbiont with a drastically reduced genome.</title>
        <authorList>
            <person name="Nakabachi A."/>
            <person name="Ueoka R."/>
            <person name="Oshima K."/>
            <person name="Teta R."/>
            <person name="Mangoni A."/>
            <person name="Gurgui M."/>
            <person name="Oldham N.J."/>
            <person name="van Echten-Deckert G."/>
            <person name="Okamura K."/>
            <person name="Yamamoto K."/>
            <person name="Inoue H."/>
            <person name="Ohkuma M."/>
            <person name="Hongoh Y."/>
            <person name="Miyagishima S.Y."/>
            <person name="Hattori M."/>
            <person name="Piel J."/>
            <person name="Fukatsu T."/>
        </authorList>
    </citation>
    <scope>NUCLEOTIDE SEQUENCE [LARGE SCALE GENOMIC DNA]</scope>
    <source>
        <strain evidence="6 7">DC</strain>
    </source>
</reference>
<dbReference type="AlphaFoldDB" id="S5R868"/>
<keyword evidence="4" id="KW-0233">DNA recombination</keyword>
<dbReference type="HOGENOM" id="CLU_020365_1_1_4"/>
<feature type="coiled-coil region" evidence="5">
    <location>
        <begin position="385"/>
        <end position="419"/>
    </location>
</feature>
<dbReference type="PANTHER" id="PTHR30563">
    <property type="entry name" value="DNA RECOMBINATION PROTEIN RMUC"/>
    <property type="match status" value="1"/>
</dbReference>
<dbReference type="EMBL" id="CP003468">
    <property type="protein sequence ID" value="AGS06795.1"/>
    <property type="molecule type" value="Genomic_DNA"/>
</dbReference>
<dbReference type="InterPro" id="IPR003798">
    <property type="entry name" value="DNA_recombination_RmuC"/>
</dbReference>
<evidence type="ECO:0008006" key="8">
    <source>
        <dbReference type="Google" id="ProtNLM"/>
    </source>
</evidence>
<dbReference type="STRING" id="669502.SSDC_00505"/>